<reference evidence="13" key="1">
    <citation type="submission" date="2022-11" db="UniProtKB">
        <authorList>
            <consortium name="WormBaseParasite"/>
        </authorList>
    </citation>
    <scope>IDENTIFICATION</scope>
</reference>
<keyword evidence="6" id="KW-0735">Signal-anchor</keyword>
<dbReference type="GO" id="GO:0016757">
    <property type="term" value="F:glycosyltransferase activity"/>
    <property type="evidence" value="ECO:0007669"/>
    <property type="project" value="UniProtKB-KW"/>
</dbReference>
<evidence type="ECO:0000256" key="1">
    <source>
        <dbReference type="ARBA" id="ARBA00004606"/>
    </source>
</evidence>
<evidence type="ECO:0000256" key="5">
    <source>
        <dbReference type="ARBA" id="ARBA00022692"/>
    </source>
</evidence>
<keyword evidence="3" id="KW-0328">Glycosyltransferase</keyword>
<dbReference type="GO" id="GO:0016020">
    <property type="term" value="C:membrane"/>
    <property type="evidence" value="ECO:0007669"/>
    <property type="project" value="UniProtKB-SubCell"/>
</dbReference>
<organism evidence="12 13">
    <name type="scientific">Parascaris univalens</name>
    <name type="common">Nematode worm</name>
    <dbReference type="NCBI Taxonomy" id="6257"/>
    <lineage>
        <taxon>Eukaryota</taxon>
        <taxon>Metazoa</taxon>
        <taxon>Ecdysozoa</taxon>
        <taxon>Nematoda</taxon>
        <taxon>Chromadorea</taxon>
        <taxon>Rhabditida</taxon>
        <taxon>Spirurina</taxon>
        <taxon>Ascaridomorpha</taxon>
        <taxon>Ascaridoidea</taxon>
        <taxon>Ascarididae</taxon>
        <taxon>Parascaris</taxon>
    </lineage>
</organism>
<evidence type="ECO:0000256" key="7">
    <source>
        <dbReference type="ARBA" id="ARBA00022989"/>
    </source>
</evidence>
<feature type="chain" id="PRO_5038000153" evidence="10">
    <location>
        <begin position="27"/>
        <end position="469"/>
    </location>
</feature>
<evidence type="ECO:0000256" key="2">
    <source>
        <dbReference type="ARBA" id="ARBA00008661"/>
    </source>
</evidence>
<dbReference type="PANTHER" id="PTHR10811">
    <property type="entry name" value="FRINGE-RELATED"/>
    <property type="match status" value="1"/>
</dbReference>
<protein>
    <submittedName>
        <fullName evidence="13">Beta-1,3-glucosyltransferase</fullName>
    </submittedName>
</protein>
<evidence type="ECO:0000259" key="11">
    <source>
        <dbReference type="Pfam" id="PF02434"/>
    </source>
</evidence>
<keyword evidence="10" id="KW-0732">Signal</keyword>
<keyword evidence="4" id="KW-0808">Transferase</keyword>
<accession>A0A915CKW2</accession>
<dbReference type="Gene3D" id="3.90.550.50">
    <property type="match status" value="2"/>
</dbReference>
<evidence type="ECO:0000256" key="8">
    <source>
        <dbReference type="ARBA" id="ARBA00023136"/>
    </source>
</evidence>
<dbReference type="Proteomes" id="UP000887569">
    <property type="component" value="Unplaced"/>
</dbReference>
<sequence length="469" mass="52990">MYRCTRAFTILVCAALLASLFVRGSAPSIAFVILSQHSDYDTSLAYNLRDSLTTQANDTNIRIGVFVSHVDLSDVNGAWAVVPLFKRLRSRLQNSTVDWLFLCEHSTVVNLTALIDFLGGYNPAELHYIGRALVDESPTIIHHFFGYDRPPESRFLYADFAGGVAMSWALVDHIDHLSAEKPTDFAIDPKHELSRMLLDWAGISLVDAPKFCLLRNESECITRFIQPNYESCDGRVSNEDVFFAVKTFSGYHKTRVVVVKRTWAKTVKYIEYFSDTADHYVPTIDLGINNTQRGHCSKTLAILKHFLQHDEVPHSRWLVVVDDDTLLSAPRLYRLLSCYSPQGKLIIGERYGYGFSADGHSGYDYPTGGAGMIFSRPAVRLLVSSCRCPHIDSPDDMIIGMCAKQQSIPILHSGSFHQARPVDYPSLYLQRLLPISFHKFDEIDPYEVYMQRLHDADAIPASRPLHFEL</sequence>
<comment type="similarity">
    <text evidence="2">Belongs to the glycosyltransferase 31 family.</text>
</comment>
<evidence type="ECO:0000256" key="3">
    <source>
        <dbReference type="ARBA" id="ARBA00022676"/>
    </source>
</evidence>
<keyword evidence="7" id="KW-1133">Transmembrane helix</keyword>
<feature type="domain" description="Fringe-like glycosyltransferase" evidence="11">
    <location>
        <begin position="236"/>
        <end position="441"/>
    </location>
</feature>
<comment type="subcellular location">
    <subcellularLocation>
        <location evidence="9">Endomembrane system</location>
        <topology evidence="9">Single-pass membrane protein</topology>
    </subcellularLocation>
    <subcellularLocation>
        <location evidence="1">Membrane</location>
        <topology evidence="1">Single-pass type II membrane protein</topology>
    </subcellularLocation>
</comment>
<keyword evidence="5" id="KW-0812">Transmembrane</keyword>
<dbReference type="FunFam" id="3.90.550.50:FF:000008">
    <property type="entry name" value="Beta-1,3-glucosyltransferase"/>
    <property type="match status" value="1"/>
</dbReference>
<name>A0A915CKW2_PARUN</name>
<keyword evidence="8" id="KW-0472">Membrane</keyword>
<feature type="signal peptide" evidence="10">
    <location>
        <begin position="1"/>
        <end position="26"/>
    </location>
</feature>
<dbReference type="InterPro" id="IPR003378">
    <property type="entry name" value="Fringe-like_glycosylTrfase"/>
</dbReference>
<evidence type="ECO:0000313" key="12">
    <source>
        <dbReference type="Proteomes" id="UP000887569"/>
    </source>
</evidence>
<dbReference type="Pfam" id="PF02434">
    <property type="entry name" value="Fringe"/>
    <property type="match status" value="2"/>
</dbReference>
<dbReference type="AlphaFoldDB" id="A0A915CKW2"/>
<evidence type="ECO:0000313" key="13">
    <source>
        <dbReference type="WBParaSite" id="PgR260_g003_t03"/>
    </source>
</evidence>
<evidence type="ECO:0000256" key="9">
    <source>
        <dbReference type="ARBA" id="ARBA00037847"/>
    </source>
</evidence>
<evidence type="ECO:0000256" key="4">
    <source>
        <dbReference type="ARBA" id="ARBA00022679"/>
    </source>
</evidence>
<dbReference type="WBParaSite" id="PgR260_g003_t03">
    <property type="protein sequence ID" value="PgR260_g003_t03"/>
    <property type="gene ID" value="PgR260_g003"/>
</dbReference>
<feature type="domain" description="Fringe-like glycosyltransferase" evidence="11">
    <location>
        <begin position="92"/>
        <end position="174"/>
    </location>
</feature>
<evidence type="ECO:0000256" key="6">
    <source>
        <dbReference type="ARBA" id="ARBA00022968"/>
    </source>
</evidence>
<keyword evidence="12" id="KW-1185">Reference proteome</keyword>
<dbReference type="GO" id="GO:0012505">
    <property type="term" value="C:endomembrane system"/>
    <property type="evidence" value="ECO:0007669"/>
    <property type="project" value="UniProtKB-SubCell"/>
</dbReference>
<evidence type="ECO:0000256" key="10">
    <source>
        <dbReference type="SAM" id="SignalP"/>
    </source>
</evidence>
<proteinExistence type="inferred from homology"/>